<keyword evidence="3" id="KW-1185">Reference proteome</keyword>
<name>A0A388M9Z2_CHABU</name>
<dbReference type="AlphaFoldDB" id="A0A388M9Z2"/>
<reference evidence="2 3" key="1">
    <citation type="journal article" date="2018" name="Cell">
        <title>The Chara Genome: Secondary Complexity and Implications for Plant Terrestrialization.</title>
        <authorList>
            <person name="Nishiyama T."/>
            <person name="Sakayama H."/>
            <person name="Vries J.D."/>
            <person name="Buschmann H."/>
            <person name="Saint-Marcoux D."/>
            <person name="Ullrich K.K."/>
            <person name="Haas F.B."/>
            <person name="Vanderstraeten L."/>
            <person name="Becker D."/>
            <person name="Lang D."/>
            <person name="Vosolsobe S."/>
            <person name="Rombauts S."/>
            <person name="Wilhelmsson P.K.I."/>
            <person name="Janitza P."/>
            <person name="Kern R."/>
            <person name="Heyl A."/>
            <person name="Rumpler F."/>
            <person name="Villalobos L.I.A.C."/>
            <person name="Clay J.M."/>
            <person name="Skokan R."/>
            <person name="Toyoda A."/>
            <person name="Suzuki Y."/>
            <person name="Kagoshima H."/>
            <person name="Schijlen E."/>
            <person name="Tajeshwar N."/>
            <person name="Catarino B."/>
            <person name="Hetherington A.J."/>
            <person name="Saltykova A."/>
            <person name="Bonnot C."/>
            <person name="Breuninger H."/>
            <person name="Symeonidi A."/>
            <person name="Radhakrishnan G.V."/>
            <person name="Van Nieuwerburgh F."/>
            <person name="Deforce D."/>
            <person name="Chang C."/>
            <person name="Karol K.G."/>
            <person name="Hedrich R."/>
            <person name="Ulvskov P."/>
            <person name="Glockner G."/>
            <person name="Delwiche C.F."/>
            <person name="Petrasek J."/>
            <person name="Van de Peer Y."/>
            <person name="Friml J."/>
            <person name="Beilby M."/>
            <person name="Dolan L."/>
            <person name="Kohara Y."/>
            <person name="Sugano S."/>
            <person name="Fujiyama A."/>
            <person name="Delaux P.-M."/>
            <person name="Quint M."/>
            <person name="TheiBen G."/>
            <person name="Hagemann M."/>
            <person name="Harholt J."/>
            <person name="Dunand C."/>
            <person name="Zachgo S."/>
            <person name="Langdale J."/>
            <person name="Maumus F."/>
            <person name="Straeten D.V.D."/>
            <person name="Gould S.B."/>
            <person name="Rensing S.A."/>
        </authorList>
    </citation>
    <scope>NUCLEOTIDE SEQUENCE [LARGE SCALE GENOMIC DNA]</scope>
    <source>
        <strain evidence="2 3">S276</strain>
    </source>
</reference>
<evidence type="ECO:0008006" key="4">
    <source>
        <dbReference type="Google" id="ProtNLM"/>
    </source>
</evidence>
<feature type="compositionally biased region" description="Basic and acidic residues" evidence="1">
    <location>
        <begin position="431"/>
        <end position="442"/>
    </location>
</feature>
<dbReference type="Gramene" id="GBG91388">
    <property type="protein sequence ID" value="GBG91388"/>
    <property type="gene ID" value="CBR_g52275"/>
</dbReference>
<proteinExistence type="predicted"/>
<dbReference type="Proteomes" id="UP000265515">
    <property type="component" value="Unassembled WGS sequence"/>
</dbReference>
<feature type="compositionally biased region" description="Low complexity" evidence="1">
    <location>
        <begin position="335"/>
        <end position="345"/>
    </location>
</feature>
<dbReference type="EMBL" id="BFEA01000901">
    <property type="protein sequence ID" value="GBG91388.1"/>
    <property type="molecule type" value="Genomic_DNA"/>
</dbReference>
<dbReference type="SUPFAM" id="SSF53098">
    <property type="entry name" value="Ribonuclease H-like"/>
    <property type="match status" value="1"/>
</dbReference>
<protein>
    <recommendedName>
        <fullName evidence="4">HAT C-terminal dimerisation domain-containing protein</fullName>
    </recommendedName>
</protein>
<dbReference type="InterPro" id="IPR012337">
    <property type="entry name" value="RNaseH-like_sf"/>
</dbReference>
<feature type="region of interest" description="Disordered" evidence="1">
    <location>
        <begin position="321"/>
        <end position="509"/>
    </location>
</feature>
<comment type="caution">
    <text evidence="2">The sequence shown here is derived from an EMBL/GenBank/DDBJ whole genome shotgun (WGS) entry which is preliminary data.</text>
</comment>
<evidence type="ECO:0000313" key="2">
    <source>
        <dbReference type="EMBL" id="GBG91388.1"/>
    </source>
</evidence>
<feature type="compositionally biased region" description="Acidic residues" evidence="1">
    <location>
        <begin position="234"/>
        <end position="245"/>
    </location>
</feature>
<evidence type="ECO:0000313" key="3">
    <source>
        <dbReference type="Proteomes" id="UP000265515"/>
    </source>
</evidence>
<feature type="compositionally biased region" description="Acidic residues" evidence="1">
    <location>
        <begin position="496"/>
        <end position="507"/>
    </location>
</feature>
<feature type="region of interest" description="Disordered" evidence="1">
    <location>
        <begin position="230"/>
        <end position="252"/>
    </location>
</feature>
<accession>A0A388M9Z2</accession>
<feature type="region of interest" description="Disordered" evidence="1">
    <location>
        <begin position="267"/>
        <end position="292"/>
    </location>
</feature>
<feature type="compositionally biased region" description="Low complexity" evidence="1">
    <location>
        <begin position="472"/>
        <end position="491"/>
    </location>
</feature>
<feature type="compositionally biased region" description="Basic and acidic residues" evidence="1">
    <location>
        <begin position="377"/>
        <end position="388"/>
    </location>
</feature>
<sequence length="541" mass="58960">MIMSMMYSWSQELARQVAAVDVPDDMRRSCVEAVQIRTMHMPEPAHGAAHLLNPRRRSLRYYESARRTTDLEVVIECDSFFLAQTGGDAAGDAYLRVRQQMRSFHSRVGHMMDRVTRDAEAEACAGDEETSRCASWWVEHGACFSDLQEIAGRVMHMWTSACPAEMNWAEHERIQTAKRNKLKFRKVAQLVEIASNLTLLGCSDHSGGSVLPWGHMATLAEARHDKYTHAPIDDRDEEEEPEPEEWGARPQSAVVVHEVSAQVRRFQQQGFRRPEAQTSEQESDSEDLPPGVDKSVERLYYTYCAGPYGFQSHCTVIQESDDDSFPASGGGTGGPTRRAARSASGGATGRPSGGATHDEGGRTLVRAGAALPAQPTAERERERERATCTDDDGEPFVFHRAHMASDRAPSATEGLRRSVRLQTLADSSTGARREPDDVRTEEAVVAVRMEGDSDEHGDGGRGPGAEADDGADTAGRLSPLPSTGPGPLSHGPIGGDDMDLQADDPEEVGGSMSLALVLWDPSPVAHDVPSEHVEGGGRYTT</sequence>
<feature type="compositionally biased region" description="Polar residues" evidence="1">
    <location>
        <begin position="420"/>
        <end position="430"/>
    </location>
</feature>
<evidence type="ECO:0000256" key="1">
    <source>
        <dbReference type="SAM" id="MobiDB-lite"/>
    </source>
</evidence>
<organism evidence="2 3">
    <name type="scientific">Chara braunii</name>
    <name type="common">Braun's stonewort</name>
    <dbReference type="NCBI Taxonomy" id="69332"/>
    <lineage>
        <taxon>Eukaryota</taxon>
        <taxon>Viridiplantae</taxon>
        <taxon>Streptophyta</taxon>
        <taxon>Charophyceae</taxon>
        <taxon>Charales</taxon>
        <taxon>Characeae</taxon>
        <taxon>Chara</taxon>
    </lineage>
</organism>
<feature type="compositionally biased region" description="Basic and acidic residues" evidence="1">
    <location>
        <begin position="449"/>
        <end position="459"/>
    </location>
</feature>
<gene>
    <name evidence="2" type="ORF">CBR_g52275</name>
</gene>